<feature type="region of interest" description="Disordered" evidence="1">
    <location>
        <begin position="34"/>
        <end position="61"/>
    </location>
</feature>
<reference evidence="3" key="1">
    <citation type="submission" date="2021-03" db="EMBL/GenBank/DDBJ databases">
        <title>Assistant Professor.</title>
        <authorList>
            <person name="Huq M.A."/>
        </authorList>
    </citation>
    <scope>NUCLEOTIDE SEQUENCE [LARGE SCALE GENOMIC DNA]</scope>
    <source>
        <strain evidence="3">MAH-28</strain>
    </source>
</reference>
<dbReference type="EMBL" id="JAGHKP010000002">
    <property type="protein sequence ID" value="MBO9153175.1"/>
    <property type="molecule type" value="Genomic_DNA"/>
</dbReference>
<evidence type="ECO:0000313" key="2">
    <source>
        <dbReference type="EMBL" id="MBO9153175.1"/>
    </source>
</evidence>
<dbReference type="RefSeq" id="WP_209146148.1">
    <property type="nucleotide sequence ID" value="NZ_JAGHKP010000002.1"/>
</dbReference>
<protein>
    <recommendedName>
        <fullName evidence="4">Bacteriocin-like protein</fullName>
    </recommendedName>
</protein>
<organism evidence="2 3">
    <name type="scientific">Chitinophaga chungangae</name>
    <dbReference type="NCBI Taxonomy" id="2821488"/>
    <lineage>
        <taxon>Bacteria</taxon>
        <taxon>Pseudomonadati</taxon>
        <taxon>Bacteroidota</taxon>
        <taxon>Chitinophagia</taxon>
        <taxon>Chitinophagales</taxon>
        <taxon>Chitinophagaceae</taxon>
        <taxon>Chitinophaga</taxon>
    </lineage>
</organism>
<name>A0ABS3YFE3_9BACT</name>
<evidence type="ECO:0000313" key="3">
    <source>
        <dbReference type="Proteomes" id="UP000679126"/>
    </source>
</evidence>
<proteinExistence type="predicted"/>
<evidence type="ECO:0000256" key="1">
    <source>
        <dbReference type="SAM" id="MobiDB-lite"/>
    </source>
</evidence>
<keyword evidence="3" id="KW-1185">Reference proteome</keyword>
<comment type="caution">
    <text evidence="2">The sequence shown here is derived from an EMBL/GenBank/DDBJ whole genome shotgun (WGS) entry which is preliminary data.</text>
</comment>
<sequence length="83" mass="9050">MNKLNDCREGRHPYFAGMLPTILTELSVTDMRNIAGGKSGQHDEAGENGLPALPPVKFGETPDLAKAMTAPVEEEEKEKQKGR</sequence>
<accession>A0ABS3YFE3</accession>
<dbReference type="Proteomes" id="UP000679126">
    <property type="component" value="Unassembled WGS sequence"/>
</dbReference>
<gene>
    <name evidence="2" type="ORF">J7I43_13190</name>
</gene>
<evidence type="ECO:0008006" key="4">
    <source>
        <dbReference type="Google" id="ProtNLM"/>
    </source>
</evidence>